<dbReference type="PRINTS" id="PR00469">
    <property type="entry name" value="PNDRDTASEII"/>
</dbReference>
<evidence type="ECO:0000256" key="2">
    <source>
        <dbReference type="ARBA" id="ARBA00005272"/>
    </source>
</evidence>
<accession>A0ABP5T7T1</accession>
<keyword evidence="4" id="KW-0274">FAD</keyword>
<dbReference type="InterPro" id="IPR036188">
    <property type="entry name" value="FAD/NAD-bd_sf"/>
</dbReference>
<feature type="domain" description="FAD/NAD(P)-binding" evidence="6">
    <location>
        <begin position="4"/>
        <end position="279"/>
    </location>
</feature>
<evidence type="ECO:0000256" key="3">
    <source>
        <dbReference type="ARBA" id="ARBA00022630"/>
    </source>
</evidence>
<evidence type="ECO:0000256" key="1">
    <source>
        <dbReference type="ARBA" id="ARBA00001974"/>
    </source>
</evidence>
<keyword evidence="3" id="KW-0285">Flavoprotein</keyword>
<dbReference type="InterPro" id="IPR051169">
    <property type="entry name" value="NADH-Q_oxidoreductase"/>
</dbReference>
<evidence type="ECO:0000259" key="6">
    <source>
        <dbReference type="Pfam" id="PF07992"/>
    </source>
</evidence>
<dbReference type="PANTHER" id="PTHR42913">
    <property type="entry name" value="APOPTOSIS-INDUCING FACTOR 1"/>
    <property type="match status" value="1"/>
</dbReference>
<dbReference type="EMBL" id="BAAARA010000008">
    <property type="protein sequence ID" value="GAA2347246.1"/>
    <property type="molecule type" value="Genomic_DNA"/>
</dbReference>
<dbReference type="Pfam" id="PF07992">
    <property type="entry name" value="Pyr_redox_2"/>
    <property type="match status" value="1"/>
</dbReference>
<evidence type="ECO:0000313" key="8">
    <source>
        <dbReference type="Proteomes" id="UP001501218"/>
    </source>
</evidence>
<dbReference type="Proteomes" id="UP001501218">
    <property type="component" value="Unassembled WGS sequence"/>
</dbReference>
<proteinExistence type="inferred from homology"/>
<keyword evidence="8" id="KW-1185">Reference proteome</keyword>
<reference evidence="8" key="1">
    <citation type="journal article" date="2019" name="Int. J. Syst. Evol. Microbiol.">
        <title>The Global Catalogue of Microorganisms (GCM) 10K type strain sequencing project: providing services to taxonomists for standard genome sequencing and annotation.</title>
        <authorList>
            <consortium name="The Broad Institute Genomics Platform"/>
            <consortium name="The Broad Institute Genome Sequencing Center for Infectious Disease"/>
            <person name="Wu L."/>
            <person name="Ma J."/>
        </authorList>
    </citation>
    <scope>NUCLEOTIDE SEQUENCE [LARGE SCALE GENOMIC DNA]</scope>
    <source>
        <strain evidence="8">JCM 16221</strain>
    </source>
</reference>
<name>A0ABP5T7T1_9PSEU</name>
<evidence type="ECO:0000256" key="5">
    <source>
        <dbReference type="ARBA" id="ARBA00023002"/>
    </source>
</evidence>
<dbReference type="PRINTS" id="PR00368">
    <property type="entry name" value="FADPNR"/>
</dbReference>
<dbReference type="PANTHER" id="PTHR42913:SF3">
    <property type="entry name" value="64 KDA MITOCHONDRIAL NADH DEHYDROGENASE (EUROFUNG)"/>
    <property type="match status" value="1"/>
</dbReference>
<dbReference type="InterPro" id="IPR023753">
    <property type="entry name" value="FAD/NAD-binding_dom"/>
</dbReference>
<comment type="cofactor">
    <cofactor evidence="1">
        <name>FAD</name>
        <dbReference type="ChEBI" id="CHEBI:57692"/>
    </cofactor>
</comment>
<gene>
    <name evidence="7" type="ORF">GCM10009854_25360</name>
</gene>
<dbReference type="RefSeq" id="WP_344130687.1">
    <property type="nucleotide sequence ID" value="NZ_BAAARA010000008.1"/>
</dbReference>
<evidence type="ECO:0000256" key="4">
    <source>
        <dbReference type="ARBA" id="ARBA00022827"/>
    </source>
</evidence>
<sequence length="370" mass="38465">MRPEIVIIGAGYAGVSAAKRLDRAGLACTLIGPRDEFVERIRLHQLLAGNHPATTPLADLLPARTSHVRGTAVAIDVARRVVALRDGGEVGYDYLIYAVGSHSGLDVIAGAAEHAVTVGDLDGAVLARERLDRLPADASITVVGGGLTGIEVAAELAEQGEHAVRLVTDGRIAETVGAKGRAYIRDVLTGLGVRVLEATPVEEIQEGKVVLADGRALDSDLSVLTATLRMPALAADSGLATSADGALSVHPTLVSTSAPEIVGAGDAAAVAGRPVRMSCQSACPLGMHAAETVLHLADGTEPKPVSPKFVSQCISLGRRSGLLQHTRFDDTPTALTVTGKLGARFKERICASTTGIALNPRTKWFRVSWN</sequence>
<dbReference type="Gene3D" id="3.50.50.100">
    <property type="match status" value="1"/>
</dbReference>
<comment type="similarity">
    <text evidence="2">Belongs to the NADH dehydrogenase family.</text>
</comment>
<evidence type="ECO:0000313" key="7">
    <source>
        <dbReference type="EMBL" id="GAA2347246.1"/>
    </source>
</evidence>
<protein>
    <submittedName>
        <fullName evidence="7">FAD-dependent oxidoreductase</fullName>
    </submittedName>
</protein>
<keyword evidence="5" id="KW-0560">Oxidoreductase</keyword>
<comment type="caution">
    <text evidence="7">The sequence shown here is derived from an EMBL/GenBank/DDBJ whole genome shotgun (WGS) entry which is preliminary data.</text>
</comment>
<organism evidence="7 8">
    <name type="scientific">Saccharopolyspora halophila</name>
    <dbReference type="NCBI Taxonomy" id="405551"/>
    <lineage>
        <taxon>Bacteria</taxon>
        <taxon>Bacillati</taxon>
        <taxon>Actinomycetota</taxon>
        <taxon>Actinomycetes</taxon>
        <taxon>Pseudonocardiales</taxon>
        <taxon>Pseudonocardiaceae</taxon>
        <taxon>Saccharopolyspora</taxon>
    </lineage>
</organism>
<dbReference type="SUPFAM" id="SSF51905">
    <property type="entry name" value="FAD/NAD(P)-binding domain"/>
    <property type="match status" value="1"/>
</dbReference>